<protein>
    <submittedName>
        <fullName evidence="12">CCA tRNA nucleotidyltransferase</fullName>
    </submittedName>
</protein>
<evidence type="ECO:0000259" key="10">
    <source>
        <dbReference type="Pfam" id="PF01966"/>
    </source>
</evidence>
<dbReference type="Gene3D" id="1.10.3090.10">
    <property type="entry name" value="cca-adding enzyme, domain 2"/>
    <property type="match status" value="1"/>
</dbReference>
<dbReference type="SUPFAM" id="SSF81891">
    <property type="entry name" value="Poly A polymerase C-terminal region-like"/>
    <property type="match status" value="1"/>
</dbReference>
<evidence type="ECO:0000256" key="4">
    <source>
        <dbReference type="ARBA" id="ARBA00022695"/>
    </source>
</evidence>
<dbReference type="InterPro" id="IPR050264">
    <property type="entry name" value="Bact_CCA-adding_enz_type3_sf"/>
</dbReference>
<dbReference type="GO" id="GO:0008033">
    <property type="term" value="P:tRNA processing"/>
    <property type="evidence" value="ECO:0007669"/>
    <property type="project" value="UniProtKB-KW"/>
</dbReference>
<accession>A0A7X9NI61</accession>
<evidence type="ECO:0000259" key="9">
    <source>
        <dbReference type="Pfam" id="PF01743"/>
    </source>
</evidence>
<sequence>MHFDLENKMKKIPNTIQQAMYLLEQAGFEAFLVGGAVRDLLMDRIPKDYDLATNATPEQMENVFRDFHCIRTGLRHNTITVHIQNHFIEMTTYRNQSDTIQEDLACRDLTINTMAYSLQDGLIDPYGGFYAVQAKILRFTGNGLDRIQEDPLRMLRMIRFACQLDFSIGSQDWSQIQSCTSLLGCVSKERIRDELDKILFSNSKGLEMLYESGLLETIDSHLSELFLCEQKNPYHYTDVGHHTLDALRNVLIFAPVVSHKMLSDFEEKTIRYALLLHDIGKPHVKTTDTNGVDHFYGHPQVSVELARHFLTTYRFSNAEIKRILKLIEYHDYHLSMTYKGMRKMLVKHHLYPEFMKSLLIVKLCDASAHRHPEKMIPALLDFKKFYMDFIQNHPYRFSDLKIDGHMILTLCPDVDPKKIPVIQQECLDQVMQHPEKNTKEELSRFIKKNQRRYRVMKLERK</sequence>
<name>A0A7X9NI61_9FIRM</name>
<dbReference type="CDD" id="cd00077">
    <property type="entry name" value="HDc"/>
    <property type="match status" value="1"/>
</dbReference>
<dbReference type="Pfam" id="PF01966">
    <property type="entry name" value="HD"/>
    <property type="match status" value="1"/>
</dbReference>
<dbReference type="Gene3D" id="3.30.460.10">
    <property type="entry name" value="Beta Polymerase, domain 2"/>
    <property type="match status" value="1"/>
</dbReference>
<dbReference type="InterPro" id="IPR032828">
    <property type="entry name" value="PolyA_RNA-bd"/>
</dbReference>
<organism evidence="12 13">
    <name type="scientific">Faecalicoccus pleomorphus</name>
    <dbReference type="NCBI Taxonomy" id="1323"/>
    <lineage>
        <taxon>Bacteria</taxon>
        <taxon>Bacillati</taxon>
        <taxon>Bacillota</taxon>
        <taxon>Erysipelotrichia</taxon>
        <taxon>Erysipelotrichales</taxon>
        <taxon>Erysipelotrichaceae</taxon>
        <taxon>Faecalicoccus</taxon>
    </lineage>
</organism>
<evidence type="ECO:0000259" key="11">
    <source>
        <dbReference type="Pfam" id="PF12627"/>
    </source>
</evidence>
<keyword evidence="4" id="KW-0548">Nucleotidyltransferase</keyword>
<evidence type="ECO:0000256" key="8">
    <source>
        <dbReference type="RuleBase" id="RU003953"/>
    </source>
</evidence>
<keyword evidence="8" id="KW-0694">RNA-binding</keyword>
<evidence type="ECO:0000313" key="12">
    <source>
        <dbReference type="EMBL" id="NME44630.1"/>
    </source>
</evidence>
<evidence type="ECO:0000256" key="2">
    <source>
        <dbReference type="ARBA" id="ARBA00022679"/>
    </source>
</evidence>
<dbReference type="CDD" id="cd05398">
    <property type="entry name" value="NT_ClassII-CCAase"/>
    <property type="match status" value="1"/>
</dbReference>
<keyword evidence="5" id="KW-0479">Metal-binding</keyword>
<evidence type="ECO:0000313" key="13">
    <source>
        <dbReference type="Proteomes" id="UP000540014"/>
    </source>
</evidence>
<comment type="similarity">
    <text evidence="8">Belongs to the tRNA nucleotidyltransferase/poly(A) polymerase family.</text>
</comment>
<evidence type="ECO:0000256" key="1">
    <source>
        <dbReference type="ARBA" id="ARBA00001946"/>
    </source>
</evidence>
<feature type="domain" description="tRNA nucleotidyltransferase/poly(A) polymerase RNA and SrmB- binding" evidence="11">
    <location>
        <begin position="165"/>
        <end position="218"/>
    </location>
</feature>
<dbReference type="InterPro" id="IPR003607">
    <property type="entry name" value="HD/PDEase_dom"/>
</dbReference>
<comment type="cofactor">
    <cofactor evidence="1">
        <name>Mg(2+)</name>
        <dbReference type="ChEBI" id="CHEBI:18420"/>
    </cofactor>
</comment>
<dbReference type="GO" id="GO:0046872">
    <property type="term" value="F:metal ion binding"/>
    <property type="evidence" value="ECO:0007669"/>
    <property type="project" value="UniProtKB-KW"/>
</dbReference>
<dbReference type="PANTHER" id="PTHR46173:SF1">
    <property type="entry name" value="CCA TRNA NUCLEOTIDYLTRANSFERASE 1, MITOCHONDRIAL"/>
    <property type="match status" value="1"/>
</dbReference>
<keyword evidence="3" id="KW-0819">tRNA processing</keyword>
<comment type="caution">
    <text evidence="12">The sequence shown here is derived from an EMBL/GenBank/DDBJ whole genome shotgun (WGS) entry which is preliminary data.</text>
</comment>
<dbReference type="AlphaFoldDB" id="A0A7X9NI61"/>
<feature type="domain" description="HD" evidence="10">
    <location>
        <begin position="242"/>
        <end position="366"/>
    </location>
</feature>
<dbReference type="EMBL" id="JABAFR010000014">
    <property type="protein sequence ID" value="NME44630.1"/>
    <property type="molecule type" value="Genomic_DNA"/>
</dbReference>
<gene>
    <name evidence="12" type="ORF">HF861_06985</name>
</gene>
<keyword evidence="2 8" id="KW-0808">Transferase</keyword>
<dbReference type="GO" id="GO:0000166">
    <property type="term" value="F:nucleotide binding"/>
    <property type="evidence" value="ECO:0007669"/>
    <property type="project" value="UniProtKB-KW"/>
</dbReference>
<dbReference type="RefSeq" id="WP_168965526.1">
    <property type="nucleotide sequence ID" value="NZ_JABAFR010000014.1"/>
</dbReference>
<dbReference type="InterPro" id="IPR002646">
    <property type="entry name" value="PolA_pol_head_dom"/>
</dbReference>
<reference evidence="12 13" key="1">
    <citation type="submission" date="2020-04" db="EMBL/GenBank/DDBJ databases">
        <authorList>
            <person name="Hitch T.C.A."/>
            <person name="Wylensek D."/>
            <person name="Clavel T."/>
        </authorList>
    </citation>
    <scope>NUCLEOTIDE SEQUENCE [LARGE SCALE GENOMIC DNA]</scope>
    <source>
        <strain evidence="12 13">BSM-383-APC-22F</strain>
    </source>
</reference>
<proteinExistence type="inferred from homology"/>
<dbReference type="InterPro" id="IPR043519">
    <property type="entry name" value="NT_sf"/>
</dbReference>
<keyword evidence="6" id="KW-0547">Nucleotide-binding</keyword>
<dbReference type="Pfam" id="PF12627">
    <property type="entry name" value="PolyA_pol_RNAbd"/>
    <property type="match status" value="1"/>
</dbReference>
<feature type="domain" description="Poly A polymerase head" evidence="9">
    <location>
        <begin position="30"/>
        <end position="138"/>
    </location>
</feature>
<dbReference type="PANTHER" id="PTHR46173">
    <property type="entry name" value="CCA TRNA NUCLEOTIDYLTRANSFERASE 1, MITOCHONDRIAL"/>
    <property type="match status" value="1"/>
</dbReference>
<evidence type="ECO:0000256" key="3">
    <source>
        <dbReference type="ARBA" id="ARBA00022694"/>
    </source>
</evidence>
<evidence type="ECO:0000256" key="7">
    <source>
        <dbReference type="ARBA" id="ARBA00022842"/>
    </source>
</evidence>
<evidence type="ECO:0000256" key="6">
    <source>
        <dbReference type="ARBA" id="ARBA00022741"/>
    </source>
</evidence>
<dbReference type="InterPro" id="IPR006674">
    <property type="entry name" value="HD_domain"/>
</dbReference>
<dbReference type="GO" id="GO:0000049">
    <property type="term" value="F:tRNA binding"/>
    <property type="evidence" value="ECO:0007669"/>
    <property type="project" value="TreeGrafter"/>
</dbReference>
<dbReference type="Pfam" id="PF01743">
    <property type="entry name" value="PolyA_pol"/>
    <property type="match status" value="1"/>
</dbReference>
<evidence type="ECO:0000256" key="5">
    <source>
        <dbReference type="ARBA" id="ARBA00022723"/>
    </source>
</evidence>
<keyword evidence="7" id="KW-0460">Magnesium</keyword>
<dbReference type="Proteomes" id="UP000540014">
    <property type="component" value="Unassembled WGS sequence"/>
</dbReference>
<dbReference type="SUPFAM" id="SSF81301">
    <property type="entry name" value="Nucleotidyltransferase"/>
    <property type="match status" value="1"/>
</dbReference>
<dbReference type="GO" id="GO:0016779">
    <property type="term" value="F:nucleotidyltransferase activity"/>
    <property type="evidence" value="ECO:0007669"/>
    <property type="project" value="UniProtKB-KW"/>
</dbReference>